<name>A0A2V1K0C8_9BURK</name>
<gene>
    <name evidence="2" type="ORF">DD235_09370</name>
</gene>
<organism evidence="2 3">
    <name type="scientific">Corticimicrobacter populi</name>
    <dbReference type="NCBI Taxonomy" id="2175229"/>
    <lineage>
        <taxon>Bacteria</taxon>
        <taxon>Pseudomonadati</taxon>
        <taxon>Pseudomonadota</taxon>
        <taxon>Betaproteobacteria</taxon>
        <taxon>Burkholderiales</taxon>
        <taxon>Alcaligenaceae</taxon>
        <taxon>Corticimicrobacter</taxon>
    </lineage>
</organism>
<reference evidence="3" key="1">
    <citation type="submission" date="2018-05" db="EMBL/GenBank/DDBJ databases">
        <authorList>
            <person name="Li Y."/>
        </authorList>
    </citation>
    <scope>NUCLEOTIDE SEQUENCE [LARGE SCALE GENOMIC DNA]</scope>
    <source>
        <strain evidence="3">3d-2-2</strain>
    </source>
</reference>
<accession>A0A2V1K0C8</accession>
<dbReference type="AlphaFoldDB" id="A0A2V1K0C8"/>
<evidence type="ECO:0000313" key="2">
    <source>
        <dbReference type="EMBL" id="PWF23189.1"/>
    </source>
</evidence>
<keyword evidence="3" id="KW-1185">Reference proteome</keyword>
<dbReference type="EMBL" id="QETA01000003">
    <property type="protein sequence ID" value="PWF23189.1"/>
    <property type="molecule type" value="Genomic_DNA"/>
</dbReference>
<feature type="chain" id="PRO_5015868470" description="Argininosuccinate lyase" evidence="1">
    <location>
        <begin position="22"/>
        <end position="112"/>
    </location>
</feature>
<sequence>MRLKQLSVACMMFCLSAVATAAEYYVDIKNKTGVDIYFVYVSPQSTTDWEEDVMEEDILENGEEIRITLTNYDDPMFDIKLVDENDKSYTFYGVNVEERDIVATKKNMDKGD</sequence>
<proteinExistence type="predicted"/>
<dbReference type="RefSeq" id="WP_109061802.1">
    <property type="nucleotide sequence ID" value="NZ_QETA01000003.1"/>
</dbReference>
<comment type="caution">
    <text evidence="2">The sequence shown here is derived from an EMBL/GenBank/DDBJ whole genome shotgun (WGS) entry which is preliminary data.</text>
</comment>
<keyword evidence="1" id="KW-0732">Signal</keyword>
<evidence type="ECO:0008006" key="4">
    <source>
        <dbReference type="Google" id="ProtNLM"/>
    </source>
</evidence>
<feature type="signal peptide" evidence="1">
    <location>
        <begin position="1"/>
        <end position="21"/>
    </location>
</feature>
<dbReference type="Proteomes" id="UP000245212">
    <property type="component" value="Unassembled WGS sequence"/>
</dbReference>
<evidence type="ECO:0000256" key="1">
    <source>
        <dbReference type="SAM" id="SignalP"/>
    </source>
</evidence>
<evidence type="ECO:0000313" key="3">
    <source>
        <dbReference type="Proteomes" id="UP000245212"/>
    </source>
</evidence>
<protein>
    <recommendedName>
        <fullName evidence="4">Argininosuccinate lyase</fullName>
    </recommendedName>
</protein>